<evidence type="ECO:0000313" key="1">
    <source>
        <dbReference type="EMBL" id="CAH9130302.1"/>
    </source>
</evidence>
<proteinExistence type="predicted"/>
<dbReference type="EMBL" id="CAMAPF010000959">
    <property type="protein sequence ID" value="CAH9130302.1"/>
    <property type="molecule type" value="Genomic_DNA"/>
</dbReference>
<sequence>MRIERFAAHLRFHFPGFLLAYFSVPVCKGGLEIATIRRAWVYVKCCLLHLHWEKKSQPIVTSDGRIEARSDEAKSIANGIVLTCDFRRCFWHSDFWLRRCSRRSNF</sequence>
<name>A0AAV0F4K9_9ASTE</name>
<evidence type="ECO:0008006" key="3">
    <source>
        <dbReference type="Google" id="ProtNLM"/>
    </source>
</evidence>
<reference evidence="1" key="1">
    <citation type="submission" date="2022-07" db="EMBL/GenBank/DDBJ databases">
        <authorList>
            <person name="Macas J."/>
            <person name="Novak P."/>
            <person name="Neumann P."/>
        </authorList>
    </citation>
    <scope>NUCLEOTIDE SEQUENCE</scope>
</reference>
<keyword evidence="2" id="KW-1185">Reference proteome</keyword>
<gene>
    <name evidence="1" type="ORF">CEPIT_LOCUS30529</name>
</gene>
<dbReference type="AlphaFoldDB" id="A0AAV0F4K9"/>
<dbReference type="Proteomes" id="UP001152523">
    <property type="component" value="Unassembled WGS sequence"/>
</dbReference>
<evidence type="ECO:0000313" key="2">
    <source>
        <dbReference type="Proteomes" id="UP001152523"/>
    </source>
</evidence>
<comment type="caution">
    <text evidence="1">The sequence shown here is derived from an EMBL/GenBank/DDBJ whole genome shotgun (WGS) entry which is preliminary data.</text>
</comment>
<accession>A0AAV0F4K9</accession>
<organism evidence="1 2">
    <name type="scientific">Cuscuta epithymum</name>
    <dbReference type="NCBI Taxonomy" id="186058"/>
    <lineage>
        <taxon>Eukaryota</taxon>
        <taxon>Viridiplantae</taxon>
        <taxon>Streptophyta</taxon>
        <taxon>Embryophyta</taxon>
        <taxon>Tracheophyta</taxon>
        <taxon>Spermatophyta</taxon>
        <taxon>Magnoliopsida</taxon>
        <taxon>eudicotyledons</taxon>
        <taxon>Gunneridae</taxon>
        <taxon>Pentapetalae</taxon>
        <taxon>asterids</taxon>
        <taxon>lamiids</taxon>
        <taxon>Solanales</taxon>
        <taxon>Convolvulaceae</taxon>
        <taxon>Cuscuteae</taxon>
        <taxon>Cuscuta</taxon>
        <taxon>Cuscuta subgen. Cuscuta</taxon>
    </lineage>
</organism>
<protein>
    <recommendedName>
        <fullName evidence="3">Secreted protein</fullName>
    </recommendedName>
</protein>